<dbReference type="InterPro" id="IPR006140">
    <property type="entry name" value="D-isomer_DH_NAD-bd"/>
</dbReference>
<protein>
    <recommendedName>
        <fullName evidence="3">D-isomer specific 2-hydroxyacid dehydrogenase NAD-binding domain-containing protein</fullName>
    </recommendedName>
</protein>
<dbReference type="Pfam" id="PF02826">
    <property type="entry name" value="2-Hacid_dh_C"/>
    <property type="match status" value="1"/>
</dbReference>
<organism evidence="4 5">
    <name type="scientific">Aphanomyces euteiches</name>
    <dbReference type="NCBI Taxonomy" id="100861"/>
    <lineage>
        <taxon>Eukaryota</taxon>
        <taxon>Sar</taxon>
        <taxon>Stramenopiles</taxon>
        <taxon>Oomycota</taxon>
        <taxon>Saprolegniomycetes</taxon>
        <taxon>Saprolegniales</taxon>
        <taxon>Verrucalvaceae</taxon>
        <taxon>Aphanomyces</taxon>
    </lineage>
</organism>
<comment type="caution">
    <text evidence="4">The sequence shown here is derived from an EMBL/GenBank/DDBJ whole genome shotgun (WGS) entry which is preliminary data.</text>
</comment>
<gene>
    <name evidence="4" type="ORF">Ae201684_002606</name>
</gene>
<accession>A0A6G0XPU2</accession>
<dbReference type="SUPFAM" id="SSF51735">
    <property type="entry name" value="NAD(P)-binding Rossmann-fold domains"/>
    <property type="match status" value="1"/>
</dbReference>
<dbReference type="Proteomes" id="UP000481153">
    <property type="component" value="Unassembled WGS sequence"/>
</dbReference>
<dbReference type="EMBL" id="VJMJ01000027">
    <property type="protein sequence ID" value="KAF0742513.1"/>
    <property type="molecule type" value="Genomic_DNA"/>
</dbReference>
<keyword evidence="2" id="KW-0520">NAD</keyword>
<dbReference type="AlphaFoldDB" id="A0A6G0XPU2"/>
<dbReference type="FunFam" id="3.40.50.720:FF:000363">
    <property type="entry name" value="D-isomer specific 2-hydroxyacid dehydrogenase"/>
    <property type="match status" value="1"/>
</dbReference>
<reference evidence="4 5" key="1">
    <citation type="submission" date="2019-07" db="EMBL/GenBank/DDBJ databases">
        <title>Genomics analysis of Aphanomyces spp. identifies a new class of oomycete effector associated with host adaptation.</title>
        <authorList>
            <person name="Gaulin E."/>
        </authorList>
    </citation>
    <scope>NUCLEOTIDE SEQUENCE [LARGE SCALE GENOMIC DNA]</scope>
    <source>
        <strain evidence="4 5">ATCC 201684</strain>
    </source>
</reference>
<evidence type="ECO:0000313" key="4">
    <source>
        <dbReference type="EMBL" id="KAF0742513.1"/>
    </source>
</evidence>
<dbReference type="VEuPathDB" id="FungiDB:AeMF1_012313"/>
<evidence type="ECO:0000256" key="1">
    <source>
        <dbReference type="ARBA" id="ARBA00023002"/>
    </source>
</evidence>
<sequence>MTRVFRVLVASRDTALPEKVRQALAALPASLGVAELELQSLDISQVTGSEPLNAASLDLLAEARIFLSEPRVAPRLLPHAPKLEWLQSIYAGIEPLLAQPRRDFIVTRAGGIMGLHMAQYVLGWVISKERMFHLAPQYQAKKEFRNAELHYRHYDNVTVGILGLGDIGLEIGNLINRAGFQVVGLKRSGLTESRERFSVTSDLKTVLSTSDYVVNVLPSTPQTRNLLSGNVLQACQAKQPCFINVGRGDVVDEASLVHALDEKWLSSAVLDVFAVEPLPVESALWEHPQVTITPHVAALSMAEDVAAIFARNASHFLAKTEMEYKLEWDRGY</sequence>
<keyword evidence="1" id="KW-0560">Oxidoreductase</keyword>
<proteinExistence type="predicted"/>
<dbReference type="GO" id="GO:0016491">
    <property type="term" value="F:oxidoreductase activity"/>
    <property type="evidence" value="ECO:0007669"/>
    <property type="project" value="UniProtKB-KW"/>
</dbReference>
<keyword evidence="5" id="KW-1185">Reference proteome</keyword>
<dbReference type="PANTHER" id="PTHR43333">
    <property type="entry name" value="2-HACID_DH_C DOMAIN-CONTAINING PROTEIN"/>
    <property type="match status" value="1"/>
</dbReference>
<feature type="domain" description="D-isomer specific 2-hydroxyacid dehydrogenase NAD-binding" evidence="3">
    <location>
        <begin position="125"/>
        <end position="297"/>
    </location>
</feature>
<evidence type="ECO:0000256" key="2">
    <source>
        <dbReference type="ARBA" id="ARBA00023027"/>
    </source>
</evidence>
<dbReference type="InterPro" id="IPR036291">
    <property type="entry name" value="NAD(P)-bd_dom_sf"/>
</dbReference>
<dbReference type="PANTHER" id="PTHR43333:SF1">
    <property type="entry name" value="D-ISOMER SPECIFIC 2-HYDROXYACID DEHYDROGENASE NAD-BINDING DOMAIN-CONTAINING PROTEIN"/>
    <property type="match status" value="1"/>
</dbReference>
<dbReference type="CDD" id="cd05300">
    <property type="entry name" value="2-Hacid_dh_1"/>
    <property type="match status" value="1"/>
</dbReference>
<name>A0A6G0XPU2_9STRA</name>
<dbReference type="GO" id="GO:0051287">
    <property type="term" value="F:NAD binding"/>
    <property type="evidence" value="ECO:0007669"/>
    <property type="project" value="InterPro"/>
</dbReference>
<evidence type="ECO:0000313" key="5">
    <source>
        <dbReference type="Proteomes" id="UP000481153"/>
    </source>
</evidence>
<dbReference type="Gene3D" id="3.40.50.720">
    <property type="entry name" value="NAD(P)-binding Rossmann-like Domain"/>
    <property type="match status" value="2"/>
</dbReference>
<evidence type="ECO:0000259" key="3">
    <source>
        <dbReference type="Pfam" id="PF02826"/>
    </source>
</evidence>